<dbReference type="Proteomes" id="UP000541636">
    <property type="component" value="Unassembled WGS sequence"/>
</dbReference>
<comment type="caution">
    <text evidence="3">The sequence shown here is derived from an EMBL/GenBank/DDBJ whole genome shotgun (WGS) entry which is preliminary data.</text>
</comment>
<dbReference type="AlphaFoldDB" id="A0A846ZNS4"/>
<keyword evidence="1" id="KW-0472">Membrane</keyword>
<evidence type="ECO:0000259" key="2">
    <source>
        <dbReference type="Pfam" id="PF16697"/>
    </source>
</evidence>
<feature type="domain" description="YscD cytoplasmic" evidence="2">
    <location>
        <begin position="50"/>
        <end position="125"/>
    </location>
</feature>
<dbReference type="SUPFAM" id="SSF49879">
    <property type="entry name" value="SMAD/FHA domain"/>
    <property type="match status" value="1"/>
</dbReference>
<sequence>MSIASNGATHVGAGRDRFDIRPMCAHDGNGSANMRIEFANAEHPGVDWNRRTFRIGSAADNDLVIHAPGVAAHHLQLTHDARGMVLTVTPGAGRVYLNARQVRERALLRPGDSLGIGDTRLRLCRPAAVADSDVRIGQASLRAVAGPLSGRAQRIDARLDLGNTGRWPLGIAQAPDACVSLVREDGRLLLRCVQLPESCPVSVNGESAREAVLGDGDQISLGAHRFVVDACELRPDTPVETPDEDNVLPEDSVGPRREVWWLIVTAAALALAIAAFLFVRL</sequence>
<dbReference type="EMBL" id="JAAZQD010000003">
    <property type="protein sequence ID" value="NKZ39228.1"/>
    <property type="molecule type" value="Genomic_DNA"/>
</dbReference>
<accession>A0A846ZNS4</accession>
<keyword evidence="4" id="KW-1185">Reference proteome</keyword>
<evidence type="ECO:0000313" key="3">
    <source>
        <dbReference type="EMBL" id="NKZ39228.1"/>
    </source>
</evidence>
<keyword evidence="1" id="KW-0812">Transmembrane</keyword>
<organism evidence="3 4">
    <name type="scientific">Oleiagrimonas citrea</name>
    <dbReference type="NCBI Taxonomy" id="1665687"/>
    <lineage>
        <taxon>Bacteria</taxon>
        <taxon>Pseudomonadati</taxon>
        <taxon>Pseudomonadota</taxon>
        <taxon>Gammaproteobacteria</taxon>
        <taxon>Lysobacterales</taxon>
        <taxon>Rhodanobacteraceae</taxon>
        <taxon>Oleiagrimonas</taxon>
    </lineage>
</organism>
<dbReference type="RefSeq" id="WP_168609279.1">
    <property type="nucleotide sequence ID" value="NZ_JAAZQD010000003.1"/>
</dbReference>
<dbReference type="Gene3D" id="2.60.200.20">
    <property type="match status" value="1"/>
</dbReference>
<name>A0A846ZNS4_9GAMM</name>
<evidence type="ECO:0000313" key="4">
    <source>
        <dbReference type="Proteomes" id="UP000541636"/>
    </source>
</evidence>
<dbReference type="Pfam" id="PF16697">
    <property type="entry name" value="Yop-YscD_cpl"/>
    <property type="match status" value="1"/>
</dbReference>
<reference evidence="3 4" key="1">
    <citation type="journal article" date="2017" name="Int. J. Syst. Evol. Microbiol.">
        <title>Oleiagrimonas citrea sp. nov., a marine bacterium isolated from tidal flat sediment and emended description of the genus Oleiagrimonas Fang et al. 2015 and Oleiagrimonas soli.</title>
        <authorList>
            <person name="Yang S.H."/>
            <person name="Seo H.S."/>
            <person name="Seong C.N."/>
            <person name="Kwon K.K."/>
        </authorList>
    </citation>
    <scope>NUCLEOTIDE SEQUENCE [LARGE SCALE GENOMIC DNA]</scope>
    <source>
        <strain evidence="3 4">MEBiC09124</strain>
    </source>
</reference>
<protein>
    <submittedName>
        <fullName evidence="3">Forkhead-associated protein</fullName>
    </submittedName>
</protein>
<dbReference type="CDD" id="cd00060">
    <property type="entry name" value="FHA"/>
    <property type="match status" value="1"/>
</dbReference>
<evidence type="ECO:0000256" key="1">
    <source>
        <dbReference type="SAM" id="Phobius"/>
    </source>
</evidence>
<dbReference type="InterPro" id="IPR008984">
    <property type="entry name" value="SMAD_FHA_dom_sf"/>
</dbReference>
<dbReference type="InterPro" id="IPR032030">
    <property type="entry name" value="YscD_cytoplasmic_dom"/>
</dbReference>
<gene>
    <name evidence="3" type="ORF">HF690_09730</name>
</gene>
<keyword evidence="1" id="KW-1133">Transmembrane helix</keyword>
<feature type="transmembrane region" description="Helical" evidence="1">
    <location>
        <begin position="259"/>
        <end position="279"/>
    </location>
</feature>
<proteinExistence type="predicted"/>